<proteinExistence type="inferred from homology"/>
<dbReference type="GO" id="GO:0003697">
    <property type="term" value="F:single-stranded DNA binding"/>
    <property type="evidence" value="ECO:0007669"/>
    <property type="project" value="InterPro"/>
</dbReference>
<dbReference type="InterPro" id="IPR027417">
    <property type="entry name" value="P-loop_NTPase"/>
</dbReference>
<keyword evidence="3" id="KW-0067">ATP-binding</keyword>
<gene>
    <name evidence="6" type="ORF">LCGC14_0208430</name>
</gene>
<dbReference type="GO" id="GO:0005829">
    <property type="term" value="C:cytosol"/>
    <property type="evidence" value="ECO:0007669"/>
    <property type="project" value="TreeGrafter"/>
</dbReference>
<dbReference type="Pfam" id="PF00154">
    <property type="entry name" value="RecA_N"/>
    <property type="match status" value="1"/>
</dbReference>
<keyword evidence="4" id="KW-0233">DNA recombination</keyword>
<evidence type="ECO:0000256" key="3">
    <source>
        <dbReference type="ARBA" id="ARBA00022840"/>
    </source>
</evidence>
<keyword evidence="2" id="KW-0547">Nucleotide-binding</keyword>
<dbReference type="InterPro" id="IPR049428">
    <property type="entry name" value="RecA-like_N"/>
</dbReference>
<evidence type="ECO:0000313" key="6">
    <source>
        <dbReference type="EMBL" id="KKN92352.1"/>
    </source>
</evidence>
<dbReference type="Gene3D" id="3.40.50.300">
    <property type="entry name" value="P-loop containing nucleotide triphosphate hydrolases"/>
    <property type="match status" value="1"/>
</dbReference>
<dbReference type="GO" id="GO:0006281">
    <property type="term" value="P:DNA repair"/>
    <property type="evidence" value="ECO:0007669"/>
    <property type="project" value="InterPro"/>
</dbReference>
<organism evidence="6">
    <name type="scientific">marine sediment metagenome</name>
    <dbReference type="NCBI Taxonomy" id="412755"/>
    <lineage>
        <taxon>unclassified sequences</taxon>
        <taxon>metagenomes</taxon>
        <taxon>ecological metagenomes</taxon>
    </lineage>
</organism>
<dbReference type="PANTHER" id="PTHR45900">
    <property type="entry name" value="RECA"/>
    <property type="match status" value="1"/>
</dbReference>
<feature type="domain" description="RecA-like N-terminal" evidence="5">
    <location>
        <begin position="9"/>
        <end position="260"/>
    </location>
</feature>
<dbReference type="AlphaFoldDB" id="A0A0F9UXY0"/>
<dbReference type="EMBL" id="LAZR01000095">
    <property type="protein sequence ID" value="KKN92352.1"/>
    <property type="molecule type" value="Genomic_DNA"/>
</dbReference>
<dbReference type="InterPro" id="IPR013765">
    <property type="entry name" value="DNA_recomb/repair_RecA"/>
</dbReference>
<evidence type="ECO:0000259" key="5">
    <source>
        <dbReference type="Pfam" id="PF00154"/>
    </source>
</evidence>
<sequence length="352" mass="39057">MGSFDNMFKAVSKKTKKDSNTAVFKPGDINIKSNIPWSIRTGLPELDFNMGKPGWPAGRCVELFGFEHSGKTTLGYHAIAEAQRMGGSAWFLDTEKSWDELRAMDCGVDPDYHLGIGDPDSVDAMFRQIQYILEAREEDNDGKPLVIVVDSVTGAATEGMKAKTIGEIEKIAQDAKTIRGGIRRIQPDIAGLNINLFMINHATANITANKYAKQSDSSGGHSIKLAATVRCSMKHAGWITDKDKIKRLGQKISLKIEKLKGSQLDYPEVQDTPLLNTVGFDTTESLLRAAIKSGWVEHKKGSQAYKLYDEEFARVAWPDVVFSRGGIDKAYTEWIDWCIEDGCMTRWGRGLE</sequence>
<dbReference type="GO" id="GO:0006310">
    <property type="term" value="P:DNA recombination"/>
    <property type="evidence" value="ECO:0007669"/>
    <property type="project" value="UniProtKB-KW"/>
</dbReference>
<dbReference type="PANTHER" id="PTHR45900:SF1">
    <property type="entry name" value="MITOCHONDRIAL DNA REPAIR PROTEIN RECA HOMOLOG-RELATED"/>
    <property type="match status" value="1"/>
</dbReference>
<evidence type="ECO:0000256" key="2">
    <source>
        <dbReference type="ARBA" id="ARBA00022741"/>
    </source>
</evidence>
<dbReference type="SUPFAM" id="SSF52540">
    <property type="entry name" value="P-loop containing nucleoside triphosphate hydrolases"/>
    <property type="match status" value="1"/>
</dbReference>
<reference evidence="6" key="1">
    <citation type="journal article" date="2015" name="Nature">
        <title>Complex archaea that bridge the gap between prokaryotes and eukaryotes.</title>
        <authorList>
            <person name="Spang A."/>
            <person name="Saw J.H."/>
            <person name="Jorgensen S.L."/>
            <person name="Zaremba-Niedzwiedzka K."/>
            <person name="Martijn J."/>
            <person name="Lind A.E."/>
            <person name="van Eijk R."/>
            <person name="Schleper C."/>
            <person name="Guy L."/>
            <person name="Ettema T.J."/>
        </authorList>
    </citation>
    <scope>NUCLEOTIDE SEQUENCE</scope>
</reference>
<accession>A0A0F9UXY0</accession>
<dbReference type="GO" id="GO:0005524">
    <property type="term" value="F:ATP binding"/>
    <property type="evidence" value="ECO:0007669"/>
    <property type="project" value="UniProtKB-KW"/>
</dbReference>
<evidence type="ECO:0000256" key="1">
    <source>
        <dbReference type="ARBA" id="ARBA00009391"/>
    </source>
</evidence>
<comment type="caution">
    <text evidence="6">The sequence shown here is derived from an EMBL/GenBank/DDBJ whole genome shotgun (WGS) entry which is preliminary data.</text>
</comment>
<evidence type="ECO:0000256" key="4">
    <source>
        <dbReference type="ARBA" id="ARBA00023172"/>
    </source>
</evidence>
<comment type="similarity">
    <text evidence="1">Belongs to the RecA family.</text>
</comment>
<protein>
    <recommendedName>
        <fullName evidence="5">RecA-like N-terminal domain-containing protein</fullName>
    </recommendedName>
</protein>
<name>A0A0F9UXY0_9ZZZZ</name>